<name>A0A6N7PXA5_9BACT</name>
<gene>
    <name evidence="1" type="ORF">GF068_32030</name>
</gene>
<evidence type="ECO:0000313" key="2">
    <source>
        <dbReference type="Proteomes" id="UP000440224"/>
    </source>
</evidence>
<dbReference type="SUPFAM" id="SSF46565">
    <property type="entry name" value="Chaperone J-domain"/>
    <property type="match status" value="1"/>
</dbReference>
<dbReference type="InterPro" id="IPR036869">
    <property type="entry name" value="J_dom_sf"/>
</dbReference>
<dbReference type="RefSeq" id="WP_153823330.1">
    <property type="nucleotide sequence ID" value="NZ_WJIE01000012.1"/>
</dbReference>
<dbReference type="AlphaFoldDB" id="A0A6N7PXA5"/>
<organism evidence="1 2">
    <name type="scientific">Polyangium spumosum</name>
    <dbReference type="NCBI Taxonomy" id="889282"/>
    <lineage>
        <taxon>Bacteria</taxon>
        <taxon>Pseudomonadati</taxon>
        <taxon>Myxococcota</taxon>
        <taxon>Polyangia</taxon>
        <taxon>Polyangiales</taxon>
        <taxon>Polyangiaceae</taxon>
        <taxon>Polyangium</taxon>
    </lineage>
</organism>
<evidence type="ECO:0000313" key="1">
    <source>
        <dbReference type="EMBL" id="MRG96519.1"/>
    </source>
</evidence>
<sequence>MARPPRSHSASLAWFKVRVTEEEKMRISALAQKKGATASDLFRAWLAAEDAASAAAGFVATKRTPSSVATEPTATARERPGVEPKFRSRWSPRHVWTLHRVPGRLDDVPLAVERRVLSDDEGIEVETPAGSMRVSTKELAEEGVSRGLGALRTDDQYNPMSLEQAVLVYDHPPTREERAEWLRRRHLEQALLKSPPKHIWISRPGVRPGAPDQVTRCSARRAIGHVIGDCVYRYDLEVRRPGEDWASETIDMMALAVEGKARFGRGDNAETAYLKKPSLDDLRAASAERARKAAEEARFKERMGDFFNGFSRTEAAPAPGLAALRELGLDGSANVEDVRRAYRTRVKSQHPDKGGTGDMGRLVELRDRACAYVQARVT</sequence>
<dbReference type="EMBL" id="WJIE01000012">
    <property type="protein sequence ID" value="MRG96519.1"/>
    <property type="molecule type" value="Genomic_DNA"/>
</dbReference>
<dbReference type="Proteomes" id="UP000440224">
    <property type="component" value="Unassembled WGS sequence"/>
</dbReference>
<dbReference type="Gene3D" id="1.10.287.110">
    <property type="entry name" value="DnaJ domain"/>
    <property type="match status" value="1"/>
</dbReference>
<comment type="caution">
    <text evidence="1">The sequence shown here is derived from an EMBL/GenBank/DDBJ whole genome shotgun (WGS) entry which is preliminary data.</text>
</comment>
<evidence type="ECO:0008006" key="3">
    <source>
        <dbReference type="Google" id="ProtNLM"/>
    </source>
</evidence>
<proteinExistence type="predicted"/>
<accession>A0A6N7PXA5</accession>
<protein>
    <recommendedName>
        <fullName evidence="3">J domain-containing protein</fullName>
    </recommendedName>
</protein>
<dbReference type="OrthoDB" id="5244113at2"/>
<reference evidence="1 2" key="1">
    <citation type="submission" date="2019-10" db="EMBL/GenBank/DDBJ databases">
        <title>A soil myxobacterium in the family Polyangiaceae.</title>
        <authorList>
            <person name="Li Y."/>
            <person name="Wang J."/>
        </authorList>
    </citation>
    <scope>NUCLEOTIDE SEQUENCE [LARGE SCALE GENOMIC DNA]</scope>
    <source>
        <strain evidence="1 2">DSM 14734</strain>
    </source>
</reference>
<keyword evidence="2" id="KW-1185">Reference proteome</keyword>